<dbReference type="AlphaFoldDB" id="A0A8X6VY45"/>
<accession>A0A8X6VY45</accession>
<protein>
    <submittedName>
        <fullName evidence="1">Uncharacterized protein</fullName>
    </submittedName>
</protein>
<reference evidence="1" key="1">
    <citation type="submission" date="2020-08" db="EMBL/GenBank/DDBJ databases">
        <title>Multicomponent nature underlies the extraordinary mechanical properties of spider dragline silk.</title>
        <authorList>
            <person name="Kono N."/>
            <person name="Nakamura H."/>
            <person name="Mori M."/>
            <person name="Yoshida Y."/>
            <person name="Ohtoshi R."/>
            <person name="Malay A.D."/>
            <person name="Moran D.A.P."/>
            <person name="Tomita M."/>
            <person name="Numata K."/>
            <person name="Arakawa K."/>
        </authorList>
    </citation>
    <scope>NUCLEOTIDE SEQUENCE</scope>
</reference>
<gene>
    <name evidence="1" type="primary">NCL1_25488</name>
    <name evidence="1" type="ORF">TNCV_1016811</name>
</gene>
<dbReference type="EMBL" id="BMAU01021369">
    <property type="protein sequence ID" value="GFY24635.1"/>
    <property type="molecule type" value="Genomic_DNA"/>
</dbReference>
<organism evidence="1 2">
    <name type="scientific">Trichonephila clavipes</name>
    <name type="common">Golden silk orbweaver</name>
    <name type="synonym">Nephila clavipes</name>
    <dbReference type="NCBI Taxonomy" id="2585209"/>
    <lineage>
        <taxon>Eukaryota</taxon>
        <taxon>Metazoa</taxon>
        <taxon>Ecdysozoa</taxon>
        <taxon>Arthropoda</taxon>
        <taxon>Chelicerata</taxon>
        <taxon>Arachnida</taxon>
        <taxon>Araneae</taxon>
        <taxon>Araneomorphae</taxon>
        <taxon>Entelegynae</taxon>
        <taxon>Araneoidea</taxon>
        <taxon>Nephilidae</taxon>
        <taxon>Trichonephila</taxon>
    </lineage>
</organism>
<keyword evidence="2" id="KW-1185">Reference proteome</keyword>
<evidence type="ECO:0000313" key="2">
    <source>
        <dbReference type="Proteomes" id="UP000887159"/>
    </source>
</evidence>
<dbReference type="Proteomes" id="UP000887159">
    <property type="component" value="Unassembled WGS sequence"/>
</dbReference>
<name>A0A8X6VY45_TRICX</name>
<evidence type="ECO:0000313" key="1">
    <source>
        <dbReference type="EMBL" id="GFY24635.1"/>
    </source>
</evidence>
<proteinExistence type="predicted"/>
<sequence length="140" mass="16100">MRERRLSLLGNVDHLDRQLEQIWQEIPQKTIRVPYHSLPRCVAACIQARDVAVVPFQQQHVCEIQRLQWFLYLSETPCKLHAEDAELGTVRVSQQPVEMPDILPDVDAELGTALVSQQLCELHHAPPVQAFTVRLAETFR</sequence>
<comment type="caution">
    <text evidence="1">The sequence shown here is derived from an EMBL/GenBank/DDBJ whole genome shotgun (WGS) entry which is preliminary data.</text>
</comment>